<reference evidence="2" key="2">
    <citation type="submission" date="2020-08" db="EMBL/GenBank/DDBJ databases">
        <authorList>
            <person name="Chen M."/>
            <person name="Teng W."/>
            <person name="Zhao L."/>
            <person name="Hu C."/>
            <person name="Zhou Y."/>
            <person name="Han B."/>
            <person name="Song L."/>
            <person name="Shu W."/>
        </authorList>
    </citation>
    <scope>NUCLEOTIDE SEQUENCE</scope>
    <source>
        <strain evidence="2">FACHB-1375</strain>
    </source>
</reference>
<organism evidence="2 3">
    <name type="scientific">Aerosakkonema funiforme FACHB-1375</name>
    <dbReference type="NCBI Taxonomy" id="2949571"/>
    <lineage>
        <taxon>Bacteria</taxon>
        <taxon>Bacillati</taxon>
        <taxon>Cyanobacteriota</taxon>
        <taxon>Cyanophyceae</taxon>
        <taxon>Oscillatoriophycideae</taxon>
        <taxon>Aerosakkonematales</taxon>
        <taxon>Aerosakkonemataceae</taxon>
        <taxon>Aerosakkonema</taxon>
    </lineage>
</organism>
<accession>A0A926VL61</accession>
<dbReference type="PROSITE" id="PS50837">
    <property type="entry name" value="NACHT"/>
    <property type="match status" value="1"/>
</dbReference>
<dbReference type="InterPro" id="IPR027417">
    <property type="entry name" value="P-loop_NTPase"/>
</dbReference>
<dbReference type="PANTHER" id="PTHR46844:SF1">
    <property type="entry name" value="SLR5058 PROTEIN"/>
    <property type="match status" value="1"/>
</dbReference>
<feature type="domain" description="NACHT" evidence="1">
    <location>
        <begin position="170"/>
        <end position="287"/>
    </location>
</feature>
<protein>
    <submittedName>
        <fullName evidence="2">NACHT domain-containing protein</fullName>
    </submittedName>
</protein>
<dbReference type="InterPro" id="IPR007111">
    <property type="entry name" value="NACHT_NTPase"/>
</dbReference>
<keyword evidence="3" id="KW-1185">Reference proteome</keyword>
<dbReference type="AlphaFoldDB" id="A0A926VL61"/>
<dbReference type="RefSeq" id="WP_190474685.1">
    <property type="nucleotide sequence ID" value="NZ_JACJPW010000150.1"/>
</dbReference>
<evidence type="ECO:0000259" key="1">
    <source>
        <dbReference type="PROSITE" id="PS50837"/>
    </source>
</evidence>
<dbReference type="Gene3D" id="3.40.50.300">
    <property type="entry name" value="P-loop containing nucleotide triphosphate hydrolases"/>
    <property type="match status" value="1"/>
</dbReference>
<name>A0A926VL61_9CYAN</name>
<proteinExistence type="predicted"/>
<evidence type="ECO:0000313" key="3">
    <source>
        <dbReference type="Proteomes" id="UP000641646"/>
    </source>
</evidence>
<dbReference type="Pfam" id="PF05729">
    <property type="entry name" value="NACHT"/>
    <property type="match status" value="1"/>
</dbReference>
<dbReference type="PANTHER" id="PTHR46844">
    <property type="entry name" value="SLR5058 PROTEIN"/>
    <property type="match status" value="1"/>
</dbReference>
<sequence>MSKRSLRLSREGSKTAEAALGLKGWTKEKLEIEVQLSSSTIYNFFSSKPIEKENFIKICTILELNQKDVADLSEPQNPESIEQLVVDIRQRCQSSIIQKCGIMRILDMQYPIEVNHIYTTVNILEKITNKQRKSIDELTKEFSLNYFERLGLPKVAQERVPGLEAVTKYDKLMVLGKPGAGKTTFLRYLATQCISGNIFNNYVPIFIYLKDFANPDVKISLLDYISKELSNNHIDNNQIVRLFELGRILLLLDGLDEVRQEYDRHVLKEIRDISQRFPNNKFILTCRIAAKEYTFEHFTDVEVTDFDQEQIQTFVSKWFSYKNNSSNSDQQFMEHLQKNQSIKELANNPLLLTLLCIEFEDAGDFPNSRAELYKRATHTLLRKWDATRIIERDSAYKHLSVPRKEDLLSYLALITFEKGEYF</sequence>
<comment type="caution">
    <text evidence="2">The sequence shown here is derived from an EMBL/GenBank/DDBJ whole genome shotgun (WGS) entry which is preliminary data.</text>
</comment>
<gene>
    <name evidence="2" type="ORF">H6G03_33420</name>
</gene>
<dbReference type="EMBL" id="JACJPW010000150">
    <property type="protein sequence ID" value="MBD2185906.1"/>
    <property type="molecule type" value="Genomic_DNA"/>
</dbReference>
<evidence type="ECO:0000313" key="2">
    <source>
        <dbReference type="EMBL" id="MBD2185906.1"/>
    </source>
</evidence>
<dbReference type="SUPFAM" id="SSF52540">
    <property type="entry name" value="P-loop containing nucleoside triphosphate hydrolases"/>
    <property type="match status" value="1"/>
</dbReference>
<dbReference type="Proteomes" id="UP000641646">
    <property type="component" value="Unassembled WGS sequence"/>
</dbReference>
<reference evidence="2" key="1">
    <citation type="journal article" date="2015" name="ISME J.">
        <title>Draft Genome Sequence of Streptomyces incarnatus NRRL8089, which Produces the Nucleoside Antibiotic Sinefungin.</title>
        <authorList>
            <person name="Oshima K."/>
            <person name="Hattori M."/>
            <person name="Shimizu H."/>
            <person name="Fukuda K."/>
            <person name="Nemoto M."/>
            <person name="Inagaki K."/>
            <person name="Tamura T."/>
        </authorList>
    </citation>
    <scope>NUCLEOTIDE SEQUENCE</scope>
    <source>
        <strain evidence="2">FACHB-1375</strain>
    </source>
</reference>